<evidence type="ECO:0000313" key="1">
    <source>
        <dbReference type="EMBL" id="CAF1488660.1"/>
    </source>
</evidence>
<evidence type="ECO:0000313" key="3">
    <source>
        <dbReference type="Proteomes" id="UP000663870"/>
    </source>
</evidence>
<keyword evidence="3" id="KW-1185">Reference proteome</keyword>
<gene>
    <name evidence="2" type="ORF">JXQ802_LOCUS54558</name>
    <name evidence="1" type="ORF">PYM288_LOCUS38086</name>
</gene>
<organism evidence="2 3">
    <name type="scientific">Rotaria sordida</name>
    <dbReference type="NCBI Taxonomy" id="392033"/>
    <lineage>
        <taxon>Eukaryota</taxon>
        <taxon>Metazoa</taxon>
        <taxon>Spiralia</taxon>
        <taxon>Gnathifera</taxon>
        <taxon>Rotifera</taxon>
        <taxon>Eurotatoria</taxon>
        <taxon>Bdelloidea</taxon>
        <taxon>Philodinida</taxon>
        <taxon>Philodinidae</taxon>
        <taxon>Rotaria</taxon>
    </lineage>
</organism>
<evidence type="ECO:0000313" key="2">
    <source>
        <dbReference type="EMBL" id="CAF1650861.1"/>
    </source>
</evidence>
<dbReference type="Proteomes" id="UP000663854">
    <property type="component" value="Unassembled WGS sequence"/>
</dbReference>
<name>A0A816ELG8_9BILA</name>
<dbReference type="AlphaFoldDB" id="A0A816ELG8"/>
<dbReference type="EMBL" id="CAJNOL010010626">
    <property type="protein sequence ID" value="CAF1650861.1"/>
    <property type="molecule type" value="Genomic_DNA"/>
</dbReference>
<protein>
    <submittedName>
        <fullName evidence="2">Uncharacterized protein</fullName>
    </submittedName>
</protein>
<dbReference type="Proteomes" id="UP000663870">
    <property type="component" value="Unassembled WGS sequence"/>
</dbReference>
<sequence>MNKKVATIKKVDCGPDSKQDSPMDDDCARHELLDVQKQLNQVFEFTNQVSNAVDETYFTLLKWSNTLAPSSRRHVEPETFNTLGLSIDDAVWILRHLRELFNISGNYEQQRLMTMLPPDWGRDRIANWFGGSKHQARQLEMHQSQF</sequence>
<comment type="caution">
    <text evidence="2">The sequence shown here is derived from an EMBL/GenBank/DDBJ whole genome shotgun (WGS) entry which is preliminary data.</text>
</comment>
<proteinExistence type="predicted"/>
<reference evidence="2" key="1">
    <citation type="submission" date="2021-02" db="EMBL/GenBank/DDBJ databases">
        <authorList>
            <person name="Nowell W R."/>
        </authorList>
    </citation>
    <scope>NUCLEOTIDE SEQUENCE</scope>
</reference>
<dbReference type="EMBL" id="CAJNOH010008894">
    <property type="protein sequence ID" value="CAF1488660.1"/>
    <property type="molecule type" value="Genomic_DNA"/>
</dbReference>
<accession>A0A816ELG8</accession>